<dbReference type="EMBL" id="JANLCJ010000005">
    <property type="protein sequence ID" value="MCS5735063.1"/>
    <property type="molecule type" value="Genomic_DNA"/>
</dbReference>
<dbReference type="SUPFAM" id="SSF47598">
    <property type="entry name" value="Ribbon-helix-helix"/>
    <property type="match status" value="1"/>
</dbReference>
<accession>A0ABT2H589</accession>
<dbReference type="RefSeq" id="WP_259539970.1">
    <property type="nucleotide sequence ID" value="NZ_JANLCJ010000005.1"/>
</dbReference>
<evidence type="ECO:0000313" key="3">
    <source>
        <dbReference type="Proteomes" id="UP001165586"/>
    </source>
</evidence>
<evidence type="ECO:0000256" key="1">
    <source>
        <dbReference type="SAM" id="MobiDB-lite"/>
    </source>
</evidence>
<dbReference type="InterPro" id="IPR010985">
    <property type="entry name" value="Ribbon_hlx_hlx"/>
</dbReference>
<keyword evidence="3" id="KW-1185">Reference proteome</keyword>
<dbReference type="Gene3D" id="1.10.1220.10">
    <property type="entry name" value="Met repressor-like"/>
    <property type="match status" value="1"/>
</dbReference>
<feature type="region of interest" description="Disordered" evidence="1">
    <location>
        <begin position="90"/>
        <end position="113"/>
    </location>
</feature>
<dbReference type="InterPro" id="IPR013321">
    <property type="entry name" value="Arc_rbn_hlx_hlx"/>
</dbReference>
<protein>
    <submittedName>
        <fullName evidence="2">Ribbon-helix-helix domain-containing protein</fullName>
    </submittedName>
</protein>
<sequence length="113" mass="12258">MSDLISLPPSGLDAGSTIRPMSVRMTDDLRAQLDVLAQVNDRSVTEEVRLALERWVDQSKSDQQVQKRADAVRAEIERDAAVRRTAIESIFGSTPAVGGRPAPAARGSKKEGE</sequence>
<proteinExistence type="predicted"/>
<evidence type="ECO:0000313" key="2">
    <source>
        <dbReference type="EMBL" id="MCS5735063.1"/>
    </source>
</evidence>
<reference evidence="2" key="1">
    <citation type="submission" date="2022-08" db="EMBL/GenBank/DDBJ databases">
        <authorList>
            <person name="Deng Y."/>
            <person name="Han X.-F."/>
            <person name="Zhang Y.-Q."/>
        </authorList>
    </citation>
    <scope>NUCLEOTIDE SEQUENCE</scope>
    <source>
        <strain evidence="2">CPCC 203386</strain>
    </source>
</reference>
<gene>
    <name evidence="2" type="ORF">N1032_15060</name>
</gene>
<feature type="compositionally biased region" description="Low complexity" evidence="1">
    <location>
        <begin position="95"/>
        <end position="106"/>
    </location>
</feature>
<comment type="caution">
    <text evidence="2">The sequence shown here is derived from an EMBL/GenBank/DDBJ whole genome shotgun (WGS) entry which is preliminary data.</text>
</comment>
<dbReference type="Proteomes" id="UP001165586">
    <property type="component" value="Unassembled WGS sequence"/>
</dbReference>
<organism evidence="2 3">
    <name type="scientific">Herbiconiux daphne</name>
    <dbReference type="NCBI Taxonomy" id="2970914"/>
    <lineage>
        <taxon>Bacteria</taxon>
        <taxon>Bacillati</taxon>
        <taxon>Actinomycetota</taxon>
        <taxon>Actinomycetes</taxon>
        <taxon>Micrococcales</taxon>
        <taxon>Microbacteriaceae</taxon>
        <taxon>Herbiconiux</taxon>
    </lineage>
</organism>
<name>A0ABT2H589_9MICO</name>